<gene>
    <name evidence="6" type="ORF">LXN57_21520</name>
</gene>
<evidence type="ECO:0000256" key="2">
    <source>
        <dbReference type="ARBA" id="ARBA00022723"/>
    </source>
</evidence>
<name>A0ABT0Y2A8_9ACTN</name>
<accession>A0ABT0Y2A8</accession>
<dbReference type="SFLD" id="SFLDG01072">
    <property type="entry name" value="dehydrogenase_like"/>
    <property type="match status" value="1"/>
</dbReference>
<evidence type="ECO:0000256" key="4">
    <source>
        <dbReference type="ARBA" id="ARBA00023014"/>
    </source>
</evidence>
<dbReference type="InterPro" id="IPR026337">
    <property type="entry name" value="AKG_HExxH"/>
</dbReference>
<dbReference type="SFLD" id="SFLDG01386">
    <property type="entry name" value="main_SPASM_domain-containing"/>
    <property type="match status" value="1"/>
</dbReference>
<dbReference type="SFLD" id="SFLDG01067">
    <property type="entry name" value="SPASM/twitch_domain_containing"/>
    <property type="match status" value="1"/>
</dbReference>
<dbReference type="EMBL" id="JAMQOL010000029">
    <property type="protein sequence ID" value="MCM4080161.1"/>
    <property type="molecule type" value="Genomic_DNA"/>
</dbReference>
<evidence type="ECO:0000256" key="1">
    <source>
        <dbReference type="ARBA" id="ARBA00022691"/>
    </source>
</evidence>
<keyword evidence="1" id="KW-0949">S-adenosyl-L-methionine</keyword>
<dbReference type="Gene3D" id="3.20.20.70">
    <property type="entry name" value="Aldolase class I"/>
    <property type="match status" value="1"/>
</dbReference>
<sequence>MDGLWRPLRHFVLKVHSRCDLACDHCYIYEHADQSWRGRPVAMAPETVRAAAGRIAQHAARHGLARVGVVLHGGEPLLLGVRRLRGVLEELRGTITSVCELDLRMQTNGVRLDAATCELLLEHQVRVGVSLDGGRADNDRHRRYRNGASSHTRVLDALQLLRRPRYRPLYAGLLCTVDPANEPEAVYEALLAERPPRVDLLLPHATWDQPPAPVGSWLRAFHERWAADGRPVPVRLFDSIRSLGLGGPSGTEAVGLDDGDVVVIETDGAWEEPDSMKTTEPGGGATGLTVFDASADDVTELPAMRRRRSGLAALSATCRACEVVGQCGGGLTAHRWSARNGFDNPSVYCDDLKELIIAINEHPGPVAGDLGALPADAFDGLGYGYGDAATVALLADAELAVNRALLGEVVGETAAGGQLLAELERRAPEVFDEVLRHPFVRSWAVSCLDGGGSDCDPDWAAAIAAAVAVRAGIEVEVPVRAHGGRIHLPTVGFFAAPAAEVTVVPGPGGFTLRWPGGRTQVPGNRNGWHAARWVTVDGARILLEDADPYRDRLEHAAAGHLDAEAAGGWSAVLERAWGHLAADAPEQLGGLRQGVRAIVPLAPAPDGTLRSATSRHAFGALGLARADDPAAVAVLLVHEFQHTKLGAVLDLIDLVPEDAVAERLRVGWRSDPRPVEAALQGAYAHLAVADIWRRRDNRELFRMYRDWTAEAIDALRSGDRLTPAGSRFVARMADTVNGWGA</sequence>
<evidence type="ECO:0000259" key="5">
    <source>
        <dbReference type="PROSITE" id="PS51918"/>
    </source>
</evidence>
<dbReference type="PROSITE" id="PS51918">
    <property type="entry name" value="RADICAL_SAM"/>
    <property type="match status" value="1"/>
</dbReference>
<dbReference type="NCBIfam" id="TIGR04267">
    <property type="entry name" value="mod_HExxH"/>
    <property type="match status" value="1"/>
</dbReference>
<dbReference type="InterPro" id="IPR023867">
    <property type="entry name" value="Sulphatase_maturase_rSAM"/>
</dbReference>
<dbReference type="Proteomes" id="UP001523216">
    <property type="component" value="Unassembled WGS sequence"/>
</dbReference>
<comment type="caution">
    <text evidence="6">The sequence shown here is derived from an EMBL/GenBank/DDBJ whole genome shotgun (WGS) entry which is preliminary data.</text>
</comment>
<dbReference type="InterPro" id="IPR013785">
    <property type="entry name" value="Aldolase_TIM"/>
</dbReference>
<dbReference type="NCBIfam" id="TIGR04269">
    <property type="entry name" value="SAM_SPASM_FxsB"/>
    <property type="match status" value="1"/>
</dbReference>
<dbReference type="InterPro" id="IPR007197">
    <property type="entry name" value="rSAM"/>
</dbReference>
<dbReference type="SUPFAM" id="SSF102114">
    <property type="entry name" value="Radical SAM enzymes"/>
    <property type="match status" value="1"/>
</dbReference>
<reference evidence="6 7" key="1">
    <citation type="submission" date="2022-06" db="EMBL/GenBank/DDBJ databases">
        <title>Actinoplanes abujensis sp. nov., isolated from Nigerian arid soil.</title>
        <authorList>
            <person name="Ding P."/>
        </authorList>
    </citation>
    <scope>NUCLEOTIDE SEQUENCE [LARGE SCALE GENOMIC DNA]</scope>
    <source>
        <strain evidence="7">TRM88002</strain>
    </source>
</reference>
<evidence type="ECO:0000313" key="7">
    <source>
        <dbReference type="Proteomes" id="UP001523216"/>
    </source>
</evidence>
<dbReference type="InterPro" id="IPR026335">
    <property type="entry name" value="rSAM_SPASM_FxsB"/>
</dbReference>
<keyword evidence="3" id="KW-0408">Iron</keyword>
<organism evidence="6 7">
    <name type="scientific">Paractinoplanes hotanensis</name>
    <dbReference type="NCBI Taxonomy" id="2906497"/>
    <lineage>
        <taxon>Bacteria</taxon>
        <taxon>Bacillati</taxon>
        <taxon>Actinomycetota</taxon>
        <taxon>Actinomycetes</taxon>
        <taxon>Micromonosporales</taxon>
        <taxon>Micromonosporaceae</taxon>
        <taxon>Paractinoplanes</taxon>
    </lineage>
</organism>
<proteinExistence type="predicted"/>
<dbReference type="CDD" id="cd01335">
    <property type="entry name" value="Radical_SAM"/>
    <property type="match status" value="1"/>
</dbReference>
<protein>
    <submittedName>
        <fullName evidence="6">FxsB family radical SAM/SPASM domain protein</fullName>
    </submittedName>
</protein>
<keyword evidence="4" id="KW-0411">Iron-sulfur</keyword>
<dbReference type="PANTHER" id="PTHR43273">
    <property type="entry name" value="ANAEROBIC SULFATASE-MATURATING ENZYME HOMOLOG ASLB-RELATED"/>
    <property type="match status" value="1"/>
</dbReference>
<dbReference type="PANTHER" id="PTHR43273:SF8">
    <property type="entry name" value="RADICAL SAM DOMAIN PROTEIN"/>
    <property type="match status" value="1"/>
</dbReference>
<evidence type="ECO:0000313" key="6">
    <source>
        <dbReference type="EMBL" id="MCM4080161.1"/>
    </source>
</evidence>
<evidence type="ECO:0000256" key="3">
    <source>
        <dbReference type="ARBA" id="ARBA00023004"/>
    </source>
</evidence>
<dbReference type="RefSeq" id="WP_251799967.1">
    <property type="nucleotide sequence ID" value="NZ_JAMQOL010000029.1"/>
</dbReference>
<dbReference type="Pfam" id="PF04055">
    <property type="entry name" value="Radical_SAM"/>
    <property type="match status" value="1"/>
</dbReference>
<keyword evidence="7" id="KW-1185">Reference proteome</keyword>
<keyword evidence="2" id="KW-0479">Metal-binding</keyword>
<feature type="domain" description="Radical SAM core" evidence="5">
    <location>
        <begin position="5"/>
        <end position="248"/>
    </location>
</feature>
<dbReference type="InterPro" id="IPR058240">
    <property type="entry name" value="rSAM_sf"/>
</dbReference>
<dbReference type="SFLD" id="SFLDS00029">
    <property type="entry name" value="Radical_SAM"/>
    <property type="match status" value="1"/>
</dbReference>